<dbReference type="PANTHER" id="PTHR22893:SF91">
    <property type="entry name" value="NADPH DEHYDROGENASE 2-RELATED"/>
    <property type="match status" value="1"/>
</dbReference>
<dbReference type="Proteomes" id="UP001292116">
    <property type="component" value="Unassembled WGS sequence"/>
</dbReference>
<dbReference type="SUPFAM" id="SSF51395">
    <property type="entry name" value="FMN-linked oxidoreductases"/>
    <property type="match status" value="1"/>
</dbReference>
<proteinExistence type="predicted"/>
<sequence length="365" mass="39574">MIESITKETTMNDRLFTSAQLGNLTLKNRIVMAPLTRSRAIGNLPNELMAEYYRLRADAGLIITEGTSPSHNGLGYPRIPGLFNDEHVQGWRSVTDGVHQAGGRIFVQLMHTGRISHPANLPAGARVLGPSAIAAPGEMWTDSEGMQPHPVPHVMSEADIAQSIREYAASAKLAIQAGFDGVELHAANGYLIDQFLNTASNQRDDRWGGPVENRIRFAVEVARATVNAIGAERVGMRISPYGVFNGQLPDPDMDALYLHLIKELNALGLLYIHIVDHSAIGAPEVSPELKSAIRDAFNGLYILSGGYDVARANADLDAQRGDLVAFGRPFISNPDLVTKLASGQNLVEPDSSTFYTPGEKGYTDY</sequence>
<dbReference type="PANTHER" id="PTHR22893">
    <property type="entry name" value="NADH OXIDOREDUCTASE-RELATED"/>
    <property type="match status" value="1"/>
</dbReference>
<name>A0ABU5KT41_9PSED</name>
<evidence type="ECO:0000313" key="3">
    <source>
        <dbReference type="Proteomes" id="UP001292116"/>
    </source>
</evidence>
<accession>A0ABU5KT41</accession>
<reference evidence="2 3" key="1">
    <citation type="submission" date="2023-11" db="EMBL/GenBank/DDBJ databases">
        <title>Draft genomes analysis of Pseudomonas asiatica isolated from milk, feces and farm soil of cows suffering from clinical mastitis.</title>
        <authorList>
            <person name="Rahman T."/>
            <person name="Das Z.C."/>
            <person name="Hoque M.N."/>
        </authorList>
    </citation>
    <scope>NUCLEOTIDE SEQUENCE [LARGE SCALE GENOMIC DNA]</scope>
    <source>
        <strain evidence="2 3">2F2</strain>
    </source>
</reference>
<dbReference type="InterPro" id="IPR045247">
    <property type="entry name" value="Oye-like"/>
</dbReference>
<dbReference type="Gene3D" id="3.20.20.70">
    <property type="entry name" value="Aldolase class I"/>
    <property type="match status" value="1"/>
</dbReference>
<gene>
    <name evidence="2" type="ORF">SOW75_02565</name>
</gene>
<dbReference type="InterPro" id="IPR013785">
    <property type="entry name" value="Aldolase_TIM"/>
</dbReference>
<dbReference type="InterPro" id="IPR001155">
    <property type="entry name" value="OxRdtase_FMN_N"/>
</dbReference>
<dbReference type="RefSeq" id="WP_223997935.1">
    <property type="nucleotide sequence ID" value="NZ_CP061335.1"/>
</dbReference>
<evidence type="ECO:0000313" key="2">
    <source>
        <dbReference type="EMBL" id="MDZ5737054.1"/>
    </source>
</evidence>
<protein>
    <submittedName>
        <fullName evidence="2">Alkene reductase</fullName>
    </submittedName>
</protein>
<organism evidence="2 3">
    <name type="scientific">Pseudomonas asiatica</name>
    <dbReference type="NCBI Taxonomy" id="2219225"/>
    <lineage>
        <taxon>Bacteria</taxon>
        <taxon>Pseudomonadati</taxon>
        <taxon>Pseudomonadota</taxon>
        <taxon>Gammaproteobacteria</taxon>
        <taxon>Pseudomonadales</taxon>
        <taxon>Pseudomonadaceae</taxon>
        <taxon>Pseudomonas</taxon>
    </lineage>
</organism>
<dbReference type="EMBL" id="JAXUBM010000002">
    <property type="protein sequence ID" value="MDZ5737054.1"/>
    <property type="molecule type" value="Genomic_DNA"/>
</dbReference>
<comment type="caution">
    <text evidence="2">The sequence shown here is derived from an EMBL/GenBank/DDBJ whole genome shotgun (WGS) entry which is preliminary data.</text>
</comment>
<dbReference type="Pfam" id="PF00724">
    <property type="entry name" value="Oxidored_FMN"/>
    <property type="match status" value="1"/>
</dbReference>
<evidence type="ECO:0000259" key="1">
    <source>
        <dbReference type="Pfam" id="PF00724"/>
    </source>
</evidence>
<keyword evidence="3" id="KW-1185">Reference proteome</keyword>
<dbReference type="CDD" id="cd02933">
    <property type="entry name" value="OYE_like_FMN"/>
    <property type="match status" value="1"/>
</dbReference>
<feature type="domain" description="NADH:flavin oxidoreductase/NADH oxidase N-terminal" evidence="1">
    <location>
        <begin position="15"/>
        <end position="345"/>
    </location>
</feature>